<dbReference type="Proteomes" id="UP000244334">
    <property type="component" value="Unassembled WGS sequence"/>
</dbReference>
<dbReference type="AlphaFoldDB" id="A0A328TG16"/>
<sequence length="54" mass="5996">MDYFIAFHLGIGEHVIDATRDDILAGISQAEIDKKVTLIARLGKNILELQGKDE</sequence>
<keyword evidence="2" id="KW-1185">Reference proteome</keyword>
<dbReference type="EMBL" id="LJAM02000714">
    <property type="protein sequence ID" value="RAP69537.1"/>
    <property type="molecule type" value="Genomic_DNA"/>
</dbReference>
<evidence type="ECO:0000313" key="2">
    <source>
        <dbReference type="Proteomes" id="UP000244334"/>
    </source>
</evidence>
<gene>
    <name evidence="1" type="ORF">ACZ87_03674</name>
</gene>
<name>A0A328TG16_9GAMM</name>
<protein>
    <submittedName>
        <fullName evidence="1">Uncharacterized protein</fullName>
    </submittedName>
</protein>
<organism evidence="1 2">
    <name type="scientific">Candidatus Erwinia dacicola</name>
    <dbReference type="NCBI Taxonomy" id="252393"/>
    <lineage>
        <taxon>Bacteria</taxon>
        <taxon>Pseudomonadati</taxon>
        <taxon>Pseudomonadota</taxon>
        <taxon>Gammaproteobacteria</taxon>
        <taxon>Enterobacterales</taxon>
        <taxon>Erwiniaceae</taxon>
        <taxon>Erwinia</taxon>
    </lineage>
</organism>
<proteinExistence type="predicted"/>
<reference evidence="1" key="1">
    <citation type="submission" date="2018-04" db="EMBL/GenBank/DDBJ databases">
        <title>Genomes of the Obligate Erwinia dacicola and Facultative Enterobacter sp. OLF Endosymbionts of the Olive Fruit fly, Bactrocera oleae.</title>
        <authorList>
            <person name="Estes A.M."/>
            <person name="Hearn D.J."/>
            <person name="Agarwal S."/>
            <person name="Pierson E.A."/>
            <person name="Dunning-Hotopp J.C."/>
        </authorList>
    </citation>
    <scope>NUCLEOTIDE SEQUENCE [LARGE SCALE GENOMIC DNA]</scope>
    <source>
        <strain evidence="1">Oroville</strain>
    </source>
</reference>
<evidence type="ECO:0000313" key="1">
    <source>
        <dbReference type="EMBL" id="RAP69537.1"/>
    </source>
</evidence>
<accession>A0A328TG16</accession>
<comment type="caution">
    <text evidence="1">The sequence shown here is derived from an EMBL/GenBank/DDBJ whole genome shotgun (WGS) entry which is preliminary data.</text>
</comment>